<dbReference type="PANTHER" id="PTHR43804">
    <property type="entry name" value="LD18447P"/>
    <property type="match status" value="1"/>
</dbReference>
<dbReference type="GO" id="GO:0005829">
    <property type="term" value="C:cytosol"/>
    <property type="evidence" value="ECO:0007669"/>
    <property type="project" value="UniProtKB-ARBA"/>
</dbReference>
<dbReference type="EMBL" id="DVMJ01000077">
    <property type="protein sequence ID" value="HIU14177.1"/>
    <property type="molecule type" value="Genomic_DNA"/>
</dbReference>
<dbReference type="Gene3D" id="6.10.140.1950">
    <property type="match status" value="1"/>
</dbReference>
<evidence type="ECO:0000256" key="5">
    <source>
        <dbReference type="ARBA" id="ARBA00022490"/>
    </source>
</evidence>
<dbReference type="NCBIfam" id="TIGR00019">
    <property type="entry name" value="prfA"/>
    <property type="match status" value="1"/>
</dbReference>
<evidence type="ECO:0000256" key="8">
    <source>
        <dbReference type="HAMAP-Rule" id="MF_00093"/>
    </source>
</evidence>
<evidence type="ECO:0000313" key="11">
    <source>
        <dbReference type="Proteomes" id="UP000824175"/>
    </source>
</evidence>
<reference evidence="10" key="1">
    <citation type="submission" date="2020-10" db="EMBL/GenBank/DDBJ databases">
        <authorList>
            <person name="Gilroy R."/>
        </authorList>
    </citation>
    <scope>NUCLEOTIDE SEQUENCE</scope>
    <source>
        <strain evidence="10">CHK195-11698</strain>
    </source>
</reference>
<dbReference type="InterPro" id="IPR050057">
    <property type="entry name" value="Prokaryotic/Mito_RF"/>
</dbReference>
<accession>A0A9D1HP12</accession>
<protein>
    <recommendedName>
        <fullName evidence="7 8">Peptide chain release factor 1</fullName>
        <shortName evidence="8">RF-1</shortName>
    </recommendedName>
</protein>
<dbReference type="Pfam" id="PF00472">
    <property type="entry name" value="RF-1"/>
    <property type="match status" value="1"/>
</dbReference>
<proteinExistence type="inferred from homology"/>
<comment type="caution">
    <text evidence="10">The sequence shown here is derived from an EMBL/GenBank/DDBJ whole genome shotgun (WGS) entry which is preliminary data.</text>
</comment>
<sequence length="359" mass="40768">MDQSMLERLETIVKRYDELSQVLMDPSIANDIKKMTEASKEQATLQDAYDLYKEYQKLDQEIKDNQSLLESTDDAEIIEMAEMEVAELKERLAEVEQKLHIELIPKDPNDNKNVIMEIRGAAGGDEGNIFAGDLFRMYSKYCESQGFKIEMLDANESEAGGFSLVSFMIKGEGAYSKLKFESGAHRVQRVPKTETQGRVHTSTATVLVMPEVEEVDVEINPNDLRIDTYRASGAGGQHINKTDSAVRITHIPTGIVASSQDGRSQHDNRDKAMRALRARVYEAITREQEEKMGAERRTKIGSGDRSEKIRTYNYPQNRVTDHRIGLTLQQLDRIMEGHLEPIIDALMNEDQRLKMLAEH</sequence>
<dbReference type="FunFam" id="3.30.160.20:FF:000004">
    <property type="entry name" value="Peptide chain release factor 1"/>
    <property type="match status" value="1"/>
</dbReference>
<keyword evidence="4 8" id="KW-0488">Methylation</keyword>
<dbReference type="HAMAP" id="MF_00093">
    <property type="entry name" value="Rel_fac_1"/>
    <property type="match status" value="1"/>
</dbReference>
<dbReference type="Proteomes" id="UP000824175">
    <property type="component" value="Unassembled WGS sequence"/>
</dbReference>
<evidence type="ECO:0000256" key="7">
    <source>
        <dbReference type="ARBA" id="ARBA00050039"/>
    </source>
</evidence>
<dbReference type="PANTHER" id="PTHR43804:SF7">
    <property type="entry name" value="LD18447P"/>
    <property type="match status" value="1"/>
</dbReference>
<dbReference type="SUPFAM" id="SSF75620">
    <property type="entry name" value="Release factor"/>
    <property type="match status" value="1"/>
</dbReference>
<keyword evidence="5 8" id="KW-0963">Cytoplasm</keyword>
<evidence type="ECO:0000313" key="10">
    <source>
        <dbReference type="EMBL" id="HIU14177.1"/>
    </source>
</evidence>
<gene>
    <name evidence="8 10" type="primary">prfA</name>
    <name evidence="10" type="ORF">IAD15_08935</name>
</gene>
<evidence type="ECO:0000259" key="9">
    <source>
        <dbReference type="PROSITE" id="PS00745"/>
    </source>
</evidence>
<dbReference type="FunFam" id="3.30.70.1660:FF:000002">
    <property type="entry name" value="Peptide chain release factor 1"/>
    <property type="match status" value="1"/>
</dbReference>
<name>A0A9D1HP12_9FIRM</name>
<dbReference type="GO" id="GO:0016149">
    <property type="term" value="F:translation release factor activity, codon specific"/>
    <property type="evidence" value="ECO:0007669"/>
    <property type="project" value="UniProtKB-UniRule"/>
</dbReference>
<dbReference type="NCBIfam" id="NF001859">
    <property type="entry name" value="PRK00591.1"/>
    <property type="match status" value="1"/>
</dbReference>
<feature type="domain" description="Prokaryotic-type class I peptide chain release factors" evidence="9">
    <location>
        <begin position="230"/>
        <end position="246"/>
    </location>
</feature>
<comment type="similarity">
    <text evidence="3 8">Belongs to the prokaryotic/mitochondrial release factor family.</text>
</comment>
<comment type="PTM">
    <text evidence="8">Methylated by PrmC. Methylation increases the termination efficiency of RF1.</text>
</comment>
<organism evidence="10 11">
    <name type="scientific">Candidatus Fimiplasma intestinipullorum</name>
    <dbReference type="NCBI Taxonomy" id="2840825"/>
    <lineage>
        <taxon>Bacteria</taxon>
        <taxon>Bacillati</taxon>
        <taxon>Bacillota</taxon>
        <taxon>Clostridia</taxon>
        <taxon>Eubacteriales</taxon>
        <taxon>Candidatus Fimiplasma</taxon>
    </lineage>
</organism>
<dbReference type="InterPro" id="IPR045853">
    <property type="entry name" value="Pep_chain_release_fac_I_sf"/>
</dbReference>
<keyword evidence="6 8" id="KW-0648">Protein biosynthesis</keyword>
<evidence type="ECO:0000256" key="4">
    <source>
        <dbReference type="ARBA" id="ARBA00022481"/>
    </source>
</evidence>
<evidence type="ECO:0000256" key="2">
    <source>
        <dbReference type="ARBA" id="ARBA00004496"/>
    </source>
</evidence>
<evidence type="ECO:0000256" key="6">
    <source>
        <dbReference type="ARBA" id="ARBA00022917"/>
    </source>
</evidence>
<comment type="function">
    <text evidence="1 8">Peptide chain release factor 1 directs the termination of translation in response to the peptide chain termination codons UAG and UAA.</text>
</comment>
<feature type="modified residue" description="N5-methylglutamine" evidence="8">
    <location>
        <position position="237"/>
    </location>
</feature>
<dbReference type="InterPro" id="IPR005139">
    <property type="entry name" value="PCRF"/>
</dbReference>
<dbReference type="SMART" id="SM00937">
    <property type="entry name" value="PCRF"/>
    <property type="match status" value="1"/>
</dbReference>
<dbReference type="Gene3D" id="3.30.70.1660">
    <property type="match status" value="1"/>
</dbReference>
<comment type="subcellular location">
    <subcellularLocation>
        <location evidence="2 8">Cytoplasm</location>
    </subcellularLocation>
</comment>
<dbReference type="AlphaFoldDB" id="A0A9D1HP12"/>
<dbReference type="FunFam" id="3.30.70.1660:FF:000004">
    <property type="entry name" value="Peptide chain release factor 1"/>
    <property type="match status" value="1"/>
</dbReference>
<dbReference type="Gene3D" id="3.30.160.20">
    <property type="match status" value="1"/>
</dbReference>
<dbReference type="InterPro" id="IPR000352">
    <property type="entry name" value="Pep_chain_release_fac_I"/>
</dbReference>
<dbReference type="PROSITE" id="PS00745">
    <property type="entry name" value="RF_PROK_I"/>
    <property type="match status" value="1"/>
</dbReference>
<reference evidence="10" key="2">
    <citation type="journal article" date="2021" name="PeerJ">
        <title>Extensive microbial diversity within the chicken gut microbiome revealed by metagenomics and culture.</title>
        <authorList>
            <person name="Gilroy R."/>
            <person name="Ravi A."/>
            <person name="Getino M."/>
            <person name="Pursley I."/>
            <person name="Horton D.L."/>
            <person name="Alikhan N.F."/>
            <person name="Baker D."/>
            <person name="Gharbi K."/>
            <person name="Hall N."/>
            <person name="Watson M."/>
            <person name="Adriaenssens E.M."/>
            <person name="Foster-Nyarko E."/>
            <person name="Jarju S."/>
            <person name="Secka A."/>
            <person name="Antonio M."/>
            <person name="Oren A."/>
            <person name="Chaudhuri R.R."/>
            <person name="La Ragione R."/>
            <person name="Hildebrand F."/>
            <person name="Pallen M.J."/>
        </authorList>
    </citation>
    <scope>NUCLEOTIDE SEQUENCE</scope>
    <source>
        <strain evidence="10">CHK195-11698</strain>
    </source>
</reference>
<dbReference type="InterPro" id="IPR004373">
    <property type="entry name" value="RF-1"/>
</dbReference>
<evidence type="ECO:0000256" key="3">
    <source>
        <dbReference type="ARBA" id="ARBA00010835"/>
    </source>
</evidence>
<evidence type="ECO:0000256" key="1">
    <source>
        <dbReference type="ARBA" id="ARBA00002986"/>
    </source>
</evidence>
<dbReference type="Pfam" id="PF03462">
    <property type="entry name" value="PCRF"/>
    <property type="match status" value="1"/>
</dbReference>